<evidence type="ECO:0000313" key="2">
    <source>
        <dbReference type="EMBL" id="CEK65020.1"/>
    </source>
</evidence>
<dbReference type="AlphaFoldDB" id="A0A0B6ZBD4"/>
<dbReference type="EMBL" id="HACG01018154">
    <property type="protein sequence ID" value="CEK65019.1"/>
    <property type="molecule type" value="Transcribed_RNA"/>
</dbReference>
<gene>
    <name evidence="2" type="primary">ORF53643</name>
    <name evidence="1" type="synonym">ORF53640</name>
</gene>
<name>A0A0B6ZBD4_9EUPU</name>
<proteinExistence type="predicted"/>
<organism evidence="2">
    <name type="scientific">Arion vulgaris</name>
    <dbReference type="NCBI Taxonomy" id="1028688"/>
    <lineage>
        <taxon>Eukaryota</taxon>
        <taxon>Metazoa</taxon>
        <taxon>Spiralia</taxon>
        <taxon>Lophotrochozoa</taxon>
        <taxon>Mollusca</taxon>
        <taxon>Gastropoda</taxon>
        <taxon>Heterobranchia</taxon>
        <taxon>Euthyneura</taxon>
        <taxon>Panpulmonata</taxon>
        <taxon>Eupulmonata</taxon>
        <taxon>Stylommatophora</taxon>
        <taxon>Helicina</taxon>
        <taxon>Arionoidea</taxon>
        <taxon>Arionidae</taxon>
        <taxon>Arion</taxon>
    </lineage>
</organism>
<evidence type="ECO:0000313" key="1">
    <source>
        <dbReference type="EMBL" id="CEK65019.1"/>
    </source>
</evidence>
<protein>
    <submittedName>
        <fullName evidence="2">Uncharacterized protein</fullName>
    </submittedName>
</protein>
<reference evidence="2" key="1">
    <citation type="submission" date="2014-12" db="EMBL/GenBank/DDBJ databases">
        <title>Insight into the proteome of Arion vulgaris.</title>
        <authorList>
            <person name="Aradska J."/>
            <person name="Bulat T."/>
            <person name="Smidak R."/>
            <person name="Sarate P."/>
            <person name="Gangsoo J."/>
            <person name="Sialana F."/>
            <person name="Bilban M."/>
            <person name="Lubec G."/>
        </authorList>
    </citation>
    <scope>NUCLEOTIDE SEQUENCE</scope>
    <source>
        <tissue evidence="2">Skin</tissue>
    </source>
</reference>
<dbReference type="EMBL" id="HACG01018155">
    <property type="protein sequence ID" value="CEK65020.1"/>
    <property type="molecule type" value="Transcribed_RNA"/>
</dbReference>
<sequence length="71" mass="8162">MCICLYYCQISSQLQPLATKDMRDKHEMMIIYSSQIFSGVKSPAHMTMSKTLISDDLVTHREHVINIGELE</sequence>
<accession>A0A0B6ZBD4</accession>